<dbReference type="EMBL" id="PIGA01000037">
    <property type="protein sequence ID" value="PTP16015.1"/>
    <property type="molecule type" value="Genomic_DNA"/>
</dbReference>
<feature type="region of interest" description="Disordered" evidence="1">
    <location>
        <begin position="134"/>
        <end position="161"/>
    </location>
</feature>
<dbReference type="AlphaFoldDB" id="A0A2T5E9Q9"/>
<dbReference type="Proteomes" id="UP000244080">
    <property type="component" value="Unassembled WGS sequence"/>
</dbReference>
<name>A0A2T5E9Q9_VIBSP</name>
<evidence type="ECO:0000313" key="3">
    <source>
        <dbReference type="Proteomes" id="UP000244080"/>
    </source>
</evidence>
<feature type="compositionally biased region" description="Acidic residues" evidence="1">
    <location>
        <begin position="134"/>
        <end position="160"/>
    </location>
</feature>
<proteinExistence type="predicted"/>
<gene>
    <name evidence="2" type="ORF">CWO36_19225</name>
</gene>
<protein>
    <submittedName>
        <fullName evidence="2">Uncharacterized protein</fullName>
    </submittedName>
</protein>
<accession>A0A2T5E9Q9</accession>
<comment type="caution">
    <text evidence="2">The sequence shown here is derived from an EMBL/GenBank/DDBJ whole genome shotgun (WGS) entry which is preliminary data.</text>
</comment>
<evidence type="ECO:0000313" key="2">
    <source>
        <dbReference type="EMBL" id="PTP16015.1"/>
    </source>
</evidence>
<sequence>MIGIDRYNVEYSRLNESIVKVSELQNIIDQLPKDSDPDIVMGEEWLPERLVDTNLDGDMLFLEFDNAPEDNQGDEEGRGFVEHEIAMIREKLELLLDEPSDTKTKADALLAIFLMGHELSSSEVIEILESTELESTELESTELESTESEMTELEATESEMTELKITKPEATEPGMTELKIIKPEATESEIAEHETKELHDD</sequence>
<reference evidence="2 3" key="1">
    <citation type="submission" date="2017-11" db="EMBL/GenBank/DDBJ databases">
        <title>Population delineation of vibrios coincides with oyster pathogenicity.</title>
        <authorList>
            <person name="Bruto M."/>
            <person name="Labreuche Y."/>
            <person name="James A."/>
            <person name="Piel D."/>
            <person name="Chenivesse S."/>
            <person name="Petton B."/>
            <person name="Polz M.F."/>
            <person name="Le Roux F."/>
        </authorList>
    </citation>
    <scope>NUCLEOTIDE SEQUENCE [LARGE SCALE GENOMIC DNA]</scope>
    <source>
        <strain evidence="2 3">1F_55</strain>
    </source>
</reference>
<organism evidence="2 3">
    <name type="scientific">Vibrio splendidus</name>
    <dbReference type="NCBI Taxonomy" id="29497"/>
    <lineage>
        <taxon>Bacteria</taxon>
        <taxon>Pseudomonadati</taxon>
        <taxon>Pseudomonadota</taxon>
        <taxon>Gammaproteobacteria</taxon>
        <taxon>Vibrionales</taxon>
        <taxon>Vibrionaceae</taxon>
        <taxon>Vibrio</taxon>
    </lineage>
</organism>
<evidence type="ECO:0000256" key="1">
    <source>
        <dbReference type="SAM" id="MobiDB-lite"/>
    </source>
</evidence>